<protein>
    <recommendedName>
        <fullName evidence="8">Xanthan lyase</fullName>
    </recommendedName>
</protein>
<keyword evidence="5" id="KW-0411">Iron-sulfur</keyword>
<dbReference type="InterPro" id="IPR036188">
    <property type="entry name" value="FAD/NAD-bd_sf"/>
</dbReference>
<keyword evidence="2" id="KW-0479">Metal-binding</keyword>
<dbReference type="EMBL" id="MTYI01000046">
    <property type="protein sequence ID" value="PNP56390.1"/>
    <property type="molecule type" value="Genomic_DNA"/>
</dbReference>
<proteinExistence type="predicted"/>
<dbReference type="AlphaFoldDB" id="A0A2K0UF26"/>
<keyword evidence="3" id="KW-0560">Oxidoreductase</keyword>
<dbReference type="PANTHER" id="PTHR43498:SF1">
    <property type="entry name" value="COB--COM HETERODISULFIDE REDUCTASE IRON-SULFUR SUBUNIT A"/>
    <property type="match status" value="1"/>
</dbReference>
<evidence type="ECO:0000256" key="1">
    <source>
        <dbReference type="ARBA" id="ARBA00022485"/>
    </source>
</evidence>
<dbReference type="GO" id="GO:0016491">
    <property type="term" value="F:oxidoreductase activity"/>
    <property type="evidence" value="ECO:0007669"/>
    <property type="project" value="UniProtKB-KW"/>
</dbReference>
<evidence type="ECO:0000313" key="7">
    <source>
        <dbReference type="Proteomes" id="UP000236290"/>
    </source>
</evidence>
<reference evidence="6 7" key="1">
    <citation type="submission" date="2017-02" db="EMBL/GenBank/DDBJ databases">
        <title>Genomes of Trichoderma spp. with biocontrol activity.</title>
        <authorList>
            <person name="Gardiner D."/>
            <person name="Kazan K."/>
            <person name="Vos C."/>
            <person name="Harvey P."/>
        </authorList>
    </citation>
    <scope>NUCLEOTIDE SEQUENCE [LARGE SCALE GENOMIC DNA]</scope>
    <source>
        <strain evidence="6 7">Tr1</strain>
    </source>
</reference>
<comment type="caution">
    <text evidence="6">The sequence shown here is derived from an EMBL/GenBank/DDBJ whole genome shotgun (WGS) entry which is preliminary data.</text>
</comment>
<organism evidence="6 7">
    <name type="scientific">Trichoderma harzianum</name>
    <name type="common">Hypocrea lixii</name>
    <dbReference type="NCBI Taxonomy" id="5544"/>
    <lineage>
        <taxon>Eukaryota</taxon>
        <taxon>Fungi</taxon>
        <taxon>Dikarya</taxon>
        <taxon>Ascomycota</taxon>
        <taxon>Pezizomycotina</taxon>
        <taxon>Sordariomycetes</taxon>
        <taxon>Hypocreomycetidae</taxon>
        <taxon>Hypocreales</taxon>
        <taxon>Hypocreaceae</taxon>
        <taxon>Trichoderma</taxon>
    </lineage>
</organism>
<dbReference type="InterPro" id="IPR039650">
    <property type="entry name" value="HdrA-like"/>
</dbReference>
<keyword evidence="4" id="KW-0408">Iron</keyword>
<dbReference type="Proteomes" id="UP000236290">
    <property type="component" value="Unassembled WGS sequence"/>
</dbReference>
<dbReference type="GO" id="GO:0051539">
    <property type="term" value="F:4 iron, 4 sulfur cluster binding"/>
    <property type="evidence" value="ECO:0007669"/>
    <property type="project" value="UniProtKB-KW"/>
</dbReference>
<evidence type="ECO:0000313" key="6">
    <source>
        <dbReference type="EMBL" id="PNP56390.1"/>
    </source>
</evidence>
<sequence length="587" mass="65816">MTIKWLYELSYFSDFNFRMIFILMFAMFPNISTPAPLRSQIGKRSDCPQPGATTYDIVIYGSTPAALVAAIQTTRMNRTVAIVSPTNHIGGMTTSGLGWTDSKNGNAIGGIAKEFYTRVYNYYKSDSAWTRETRTQYINKQIAAQPGPAIDETNQVQWTFEPHVAESIFEDWMDELKIPIFRNETLPMSTDSVTIKDNRITSITTESGQVYDALMFMDASYEGDFMAAAQIPFRIGREAQSEFDESLAGIQIAAEEGYLGMSPYLTAGDPDSGLIKGIDHIVTDDDAKTLNGTADNYRLQAFNYRLSLTQTTDNQIPFTKPEDYDEASYEILLRYIEAGYHDLFFTKQLMPNLKTDTNSNGGVSTDFLGGNFDNVKKTNYIEESYAQRAAIAQTYKTYTQGFFWTLANHPRVPQRFRDSASTWGYAKDEWTTNGNWPYEIYIREARRMQGNFTMTQGEVQTPQTFADDSIIGLGSYTLDCHEAERVVIDSGIHNEGLVHVPVARPFPIPLGSIIPQSSDIVNFLNPVTMSSTHVAFAAIRMEPTYMIMGQSAATAAVFAIEQCVNIQDVDRAQLSDRLAEDKQILSL</sequence>
<keyword evidence="1" id="KW-0004">4Fe-4S</keyword>
<dbReference type="OrthoDB" id="10264636at2759"/>
<accession>A0A2K0UF26</accession>
<name>A0A2K0UF26_TRIHA</name>
<gene>
    <name evidence="6" type="ORF">THARTR1_03546</name>
</gene>
<dbReference type="PANTHER" id="PTHR43498">
    <property type="entry name" value="FERREDOXIN:COB-COM HETERODISULFIDE REDUCTASE SUBUNIT A"/>
    <property type="match status" value="1"/>
</dbReference>
<dbReference type="SUPFAM" id="SSF51905">
    <property type="entry name" value="FAD/NAD(P)-binding domain"/>
    <property type="match status" value="1"/>
</dbReference>
<evidence type="ECO:0000256" key="4">
    <source>
        <dbReference type="ARBA" id="ARBA00023004"/>
    </source>
</evidence>
<dbReference type="Pfam" id="PF12831">
    <property type="entry name" value="FAD_oxidored"/>
    <property type="match status" value="1"/>
</dbReference>
<evidence type="ECO:0000256" key="5">
    <source>
        <dbReference type="ARBA" id="ARBA00023014"/>
    </source>
</evidence>
<evidence type="ECO:0008006" key="8">
    <source>
        <dbReference type="Google" id="ProtNLM"/>
    </source>
</evidence>
<evidence type="ECO:0000256" key="3">
    <source>
        <dbReference type="ARBA" id="ARBA00023002"/>
    </source>
</evidence>
<dbReference type="GO" id="GO:0046872">
    <property type="term" value="F:metal ion binding"/>
    <property type="evidence" value="ECO:0007669"/>
    <property type="project" value="UniProtKB-KW"/>
</dbReference>
<evidence type="ECO:0000256" key="2">
    <source>
        <dbReference type="ARBA" id="ARBA00022723"/>
    </source>
</evidence>